<organism evidence="9 10">
    <name type="scientific">Pseudocercospora musae</name>
    <dbReference type="NCBI Taxonomy" id="113226"/>
    <lineage>
        <taxon>Eukaryota</taxon>
        <taxon>Fungi</taxon>
        <taxon>Dikarya</taxon>
        <taxon>Ascomycota</taxon>
        <taxon>Pezizomycotina</taxon>
        <taxon>Dothideomycetes</taxon>
        <taxon>Dothideomycetidae</taxon>
        <taxon>Mycosphaerellales</taxon>
        <taxon>Mycosphaerellaceae</taxon>
        <taxon>Pseudocercospora</taxon>
    </lineage>
</organism>
<evidence type="ECO:0000256" key="7">
    <source>
        <dbReference type="ARBA" id="ARBA00023136"/>
    </source>
</evidence>
<comment type="subcellular location">
    <subcellularLocation>
        <location evidence="1">Cell membrane</location>
        <topology evidence="1">Multi-pass membrane protein</topology>
    </subcellularLocation>
</comment>
<evidence type="ECO:0000256" key="2">
    <source>
        <dbReference type="ARBA" id="ARBA00008566"/>
    </source>
</evidence>
<evidence type="ECO:0000313" key="9">
    <source>
        <dbReference type="EMBL" id="KXT10841.1"/>
    </source>
</evidence>
<evidence type="ECO:0000256" key="5">
    <source>
        <dbReference type="ARBA" id="ARBA00022692"/>
    </source>
</evidence>
<dbReference type="InterPro" id="IPR051629">
    <property type="entry name" value="Sulfite_efflux_TDT"/>
</dbReference>
<dbReference type="EMBL" id="LFZO01000236">
    <property type="protein sequence ID" value="KXT10842.1"/>
    <property type="molecule type" value="Genomic_DNA"/>
</dbReference>
<dbReference type="Pfam" id="PF03595">
    <property type="entry name" value="SLAC1"/>
    <property type="match status" value="1"/>
</dbReference>
<sequence>MQEPMRLETNRAQLHAIPWFSVNMDTGITSMLLHNLSYNAQWLQYISYIIFALNVILFVVFLSISILRYVLYSKIWSAMIRHPAQSQGLFLGTLPMGLGTIINMVMFACVPKTGGESWKLAWALW</sequence>
<dbReference type="InterPro" id="IPR004695">
    <property type="entry name" value="SLAC1/Mae1/Ssu1/TehA"/>
</dbReference>
<evidence type="ECO:0000256" key="6">
    <source>
        <dbReference type="ARBA" id="ARBA00022989"/>
    </source>
</evidence>
<keyword evidence="3" id="KW-0813">Transport</keyword>
<evidence type="ECO:0000256" key="3">
    <source>
        <dbReference type="ARBA" id="ARBA00022448"/>
    </source>
</evidence>
<dbReference type="GO" id="GO:0005886">
    <property type="term" value="C:plasma membrane"/>
    <property type="evidence" value="ECO:0007669"/>
    <property type="project" value="UniProtKB-SubCell"/>
</dbReference>
<dbReference type="AlphaFoldDB" id="A0A139I7W5"/>
<feature type="transmembrane region" description="Helical" evidence="8">
    <location>
        <begin position="88"/>
        <end position="108"/>
    </location>
</feature>
<name>A0A139I7W5_9PEZI</name>
<proteinExistence type="inferred from homology"/>
<comment type="caution">
    <text evidence="9">The sequence shown here is derived from an EMBL/GenBank/DDBJ whole genome shotgun (WGS) entry which is preliminary data.</text>
</comment>
<protein>
    <submittedName>
        <fullName evidence="9">Uncharacterized protein</fullName>
    </submittedName>
</protein>
<keyword evidence="10" id="KW-1185">Reference proteome</keyword>
<dbReference type="InterPro" id="IPR038665">
    <property type="entry name" value="Voltage-dep_anion_channel_sf"/>
</dbReference>
<reference evidence="9 10" key="1">
    <citation type="submission" date="2015-07" db="EMBL/GenBank/DDBJ databases">
        <title>Comparative genomics of the Sigatoka disease complex on banana suggests a link between parallel evolutionary changes in Pseudocercospora fijiensis and Pseudocercospora eumusae and increased virulence on the banana host.</title>
        <authorList>
            <person name="Chang T.-C."/>
            <person name="Salvucci A."/>
            <person name="Crous P.W."/>
            <person name="Stergiopoulos I."/>
        </authorList>
    </citation>
    <scope>NUCLEOTIDE SEQUENCE [LARGE SCALE GENOMIC DNA]</scope>
    <source>
        <strain evidence="9 10">CBS 116634</strain>
    </source>
</reference>
<comment type="similarity">
    <text evidence="2">Belongs to the tellurite-resistance/dicarboxylate transporter (TDT) family.</text>
</comment>
<keyword evidence="4" id="KW-1003">Cell membrane</keyword>
<dbReference type="Gene3D" id="1.50.10.150">
    <property type="entry name" value="Voltage-dependent anion channel"/>
    <property type="match status" value="1"/>
</dbReference>
<dbReference type="EMBL" id="LFZO01000236">
    <property type="protein sequence ID" value="KXT10841.1"/>
    <property type="molecule type" value="Genomic_DNA"/>
</dbReference>
<evidence type="ECO:0000256" key="1">
    <source>
        <dbReference type="ARBA" id="ARBA00004651"/>
    </source>
</evidence>
<dbReference type="PANTHER" id="PTHR31686:SF1">
    <property type="entry name" value="SULFITE EFFLUX PUMP SSU1"/>
    <property type="match status" value="1"/>
</dbReference>
<dbReference type="Proteomes" id="UP000073492">
    <property type="component" value="Unassembled WGS sequence"/>
</dbReference>
<feature type="transmembrane region" description="Helical" evidence="8">
    <location>
        <begin position="45"/>
        <end position="67"/>
    </location>
</feature>
<evidence type="ECO:0000256" key="4">
    <source>
        <dbReference type="ARBA" id="ARBA00022475"/>
    </source>
</evidence>
<keyword evidence="5 8" id="KW-0812">Transmembrane</keyword>
<evidence type="ECO:0000256" key="8">
    <source>
        <dbReference type="SAM" id="Phobius"/>
    </source>
</evidence>
<dbReference type="PANTHER" id="PTHR31686">
    <property type="match status" value="1"/>
</dbReference>
<accession>A0A139I7W5</accession>
<dbReference type="GO" id="GO:0000319">
    <property type="term" value="F:sulfite transmembrane transporter activity"/>
    <property type="evidence" value="ECO:0007669"/>
    <property type="project" value="TreeGrafter"/>
</dbReference>
<evidence type="ECO:0000313" key="10">
    <source>
        <dbReference type="Proteomes" id="UP000073492"/>
    </source>
</evidence>
<keyword evidence="7 8" id="KW-0472">Membrane</keyword>
<gene>
    <name evidence="9" type="ORF">AC579_1931</name>
</gene>
<keyword evidence="6 8" id="KW-1133">Transmembrane helix</keyword>